<organism evidence="2 3">
    <name type="scientific">Nesterenkonia xinjiangensis</name>
    <dbReference type="NCBI Taxonomy" id="225327"/>
    <lineage>
        <taxon>Bacteria</taxon>
        <taxon>Bacillati</taxon>
        <taxon>Actinomycetota</taxon>
        <taxon>Actinomycetes</taxon>
        <taxon>Micrococcales</taxon>
        <taxon>Micrococcaceae</taxon>
        <taxon>Nesterenkonia</taxon>
    </lineage>
</organism>
<dbReference type="GO" id="GO:0008168">
    <property type="term" value="F:methyltransferase activity"/>
    <property type="evidence" value="ECO:0007669"/>
    <property type="project" value="UniProtKB-KW"/>
</dbReference>
<dbReference type="EMBL" id="JACCFY010000001">
    <property type="protein sequence ID" value="NYJ76904.1"/>
    <property type="molecule type" value="Genomic_DNA"/>
</dbReference>
<evidence type="ECO:0000256" key="1">
    <source>
        <dbReference type="SAM" id="Phobius"/>
    </source>
</evidence>
<keyword evidence="3" id="KW-1185">Reference proteome</keyword>
<evidence type="ECO:0000313" key="3">
    <source>
        <dbReference type="Proteomes" id="UP000535437"/>
    </source>
</evidence>
<dbReference type="Pfam" id="PF14087">
    <property type="entry name" value="DUF4267"/>
    <property type="match status" value="1"/>
</dbReference>
<dbReference type="InterPro" id="IPR025363">
    <property type="entry name" value="DUF4267"/>
</dbReference>
<accession>A0A7Z0GJ19</accession>
<reference evidence="2 3" key="1">
    <citation type="submission" date="2020-07" db="EMBL/GenBank/DDBJ databases">
        <title>Sequencing the genomes of 1000 actinobacteria strains.</title>
        <authorList>
            <person name="Klenk H.-P."/>
        </authorList>
    </citation>
    <scope>NUCLEOTIDE SEQUENCE [LARGE SCALE GENOMIC DNA]</scope>
    <source>
        <strain evidence="2 3">DSM 15475</strain>
    </source>
</reference>
<proteinExistence type="predicted"/>
<feature type="transmembrane region" description="Helical" evidence="1">
    <location>
        <begin position="6"/>
        <end position="29"/>
    </location>
</feature>
<gene>
    <name evidence="2" type="ORF">HNR09_000315</name>
</gene>
<dbReference type="AlphaFoldDB" id="A0A7Z0GJ19"/>
<name>A0A7Z0GJ19_9MICC</name>
<protein>
    <submittedName>
        <fullName evidence="2">Tetrahydromethanopterin S-methyltransferase subunit F</fullName>
    </submittedName>
</protein>
<feature type="transmembrane region" description="Helical" evidence="1">
    <location>
        <begin position="59"/>
        <end position="84"/>
    </location>
</feature>
<sequence length="126" mass="12596">MTVTQLVGILIAGFSGLAIAAIGAIYLVAPRRAASGFGLPSLPQESATPWLQLKGLRDLATGVVAGVLLVTAPVPTLGWALLAFTLIPAGDALVVLRSGGRRGMAWGVHGGTASLMTVGAVLLLAG</sequence>
<keyword evidence="2" id="KW-0489">Methyltransferase</keyword>
<keyword evidence="2" id="KW-0808">Transferase</keyword>
<dbReference type="Proteomes" id="UP000535437">
    <property type="component" value="Unassembled WGS sequence"/>
</dbReference>
<dbReference type="RefSeq" id="WP_179540457.1">
    <property type="nucleotide sequence ID" value="NZ_BAAALL010000010.1"/>
</dbReference>
<keyword evidence="1" id="KW-0812">Transmembrane</keyword>
<keyword evidence="1" id="KW-1133">Transmembrane helix</keyword>
<evidence type="ECO:0000313" key="2">
    <source>
        <dbReference type="EMBL" id="NYJ76904.1"/>
    </source>
</evidence>
<keyword evidence="1" id="KW-0472">Membrane</keyword>
<feature type="transmembrane region" description="Helical" evidence="1">
    <location>
        <begin position="104"/>
        <end position="125"/>
    </location>
</feature>
<comment type="caution">
    <text evidence="2">The sequence shown here is derived from an EMBL/GenBank/DDBJ whole genome shotgun (WGS) entry which is preliminary data.</text>
</comment>
<dbReference type="GO" id="GO:0032259">
    <property type="term" value="P:methylation"/>
    <property type="evidence" value="ECO:0007669"/>
    <property type="project" value="UniProtKB-KW"/>
</dbReference>